<dbReference type="InterPro" id="IPR023393">
    <property type="entry name" value="START-like_dom_sf"/>
</dbReference>
<organism evidence="1 2">
    <name type="scientific">Flavipsychrobacter stenotrophus</name>
    <dbReference type="NCBI Taxonomy" id="2077091"/>
    <lineage>
        <taxon>Bacteria</taxon>
        <taxon>Pseudomonadati</taxon>
        <taxon>Bacteroidota</taxon>
        <taxon>Chitinophagia</taxon>
        <taxon>Chitinophagales</taxon>
        <taxon>Chitinophagaceae</taxon>
        <taxon>Flavipsychrobacter</taxon>
    </lineage>
</organism>
<dbReference type="OrthoDB" id="191189at2"/>
<sequence>MAITSSLAQYIKATTEKKTFSRSTVVTAIIKADPAIVWKLLTGASDYPRWNSTVVSIDGNIAEGEQIKLISTLDAKRTFKLKIKEMYPQKRLVWGDGQGIRIYTLVNNGDGALTFSMNEKIGGFMFPLYSKHIPPFDRSFEQFTADLKKEAEAIQNLKK</sequence>
<evidence type="ECO:0000313" key="2">
    <source>
        <dbReference type="Proteomes" id="UP000239872"/>
    </source>
</evidence>
<dbReference type="Gene3D" id="3.30.530.20">
    <property type="match status" value="1"/>
</dbReference>
<dbReference type="EMBL" id="PPSL01000001">
    <property type="protein sequence ID" value="PQJ12460.1"/>
    <property type="molecule type" value="Genomic_DNA"/>
</dbReference>
<evidence type="ECO:0000313" key="1">
    <source>
        <dbReference type="EMBL" id="PQJ12460.1"/>
    </source>
</evidence>
<dbReference type="RefSeq" id="WP_105037344.1">
    <property type="nucleotide sequence ID" value="NZ_PPSL01000001.1"/>
</dbReference>
<keyword evidence="2" id="KW-1185">Reference proteome</keyword>
<dbReference type="AlphaFoldDB" id="A0A2S7SZT7"/>
<comment type="caution">
    <text evidence="1">The sequence shown here is derived from an EMBL/GenBank/DDBJ whole genome shotgun (WGS) entry which is preliminary data.</text>
</comment>
<dbReference type="CDD" id="cd07822">
    <property type="entry name" value="SRPBCC_4"/>
    <property type="match status" value="1"/>
</dbReference>
<dbReference type="SUPFAM" id="SSF55961">
    <property type="entry name" value="Bet v1-like"/>
    <property type="match status" value="1"/>
</dbReference>
<proteinExistence type="predicted"/>
<name>A0A2S7SZT7_9BACT</name>
<accession>A0A2S7SZT7</accession>
<gene>
    <name evidence="1" type="ORF">CJD36_001545</name>
</gene>
<dbReference type="Proteomes" id="UP000239872">
    <property type="component" value="Unassembled WGS sequence"/>
</dbReference>
<protein>
    <submittedName>
        <fullName evidence="1">SRPBCC domain-containing protein</fullName>
    </submittedName>
</protein>
<reference evidence="1 2" key="1">
    <citation type="submission" date="2018-01" db="EMBL/GenBank/DDBJ databases">
        <title>A novel member of the phylum Bacteroidetes isolated from glacier ice.</title>
        <authorList>
            <person name="Liu Q."/>
            <person name="Xin Y.-H."/>
        </authorList>
    </citation>
    <scope>NUCLEOTIDE SEQUENCE [LARGE SCALE GENOMIC DNA]</scope>
    <source>
        <strain evidence="1 2">RB1R16</strain>
    </source>
</reference>